<protein>
    <submittedName>
        <fullName evidence="1">Uncharacterized protein</fullName>
    </submittedName>
</protein>
<gene>
    <name evidence="1" type="ORF">SAMN05661086_03751</name>
</gene>
<dbReference type="AlphaFoldDB" id="A0A1I6M214"/>
<dbReference type="Proteomes" id="UP000199659">
    <property type="component" value="Unassembled WGS sequence"/>
</dbReference>
<keyword evidence="2" id="KW-1185">Reference proteome</keyword>
<accession>A0A1I6M214</accession>
<name>A0A1I6M214_9FIRM</name>
<reference evidence="1 2" key="1">
    <citation type="submission" date="2016-10" db="EMBL/GenBank/DDBJ databases">
        <authorList>
            <person name="de Groot N.N."/>
        </authorList>
    </citation>
    <scope>NUCLEOTIDE SEQUENCE [LARGE SCALE GENOMIC DNA]</scope>
    <source>
        <strain evidence="1 2">743A</strain>
    </source>
</reference>
<organism evidence="1 2">
    <name type="scientific">Anaeromicropila populeti</name>
    <dbReference type="NCBI Taxonomy" id="37658"/>
    <lineage>
        <taxon>Bacteria</taxon>
        <taxon>Bacillati</taxon>
        <taxon>Bacillota</taxon>
        <taxon>Clostridia</taxon>
        <taxon>Lachnospirales</taxon>
        <taxon>Lachnospiraceae</taxon>
        <taxon>Anaeromicropila</taxon>
    </lineage>
</organism>
<dbReference type="RefSeq" id="WP_092564471.1">
    <property type="nucleotide sequence ID" value="NZ_FOYZ01000033.1"/>
</dbReference>
<evidence type="ECO:0000313" key="1">
    <source>
        <dbReference type="EMBL" id="SFS09735.1"/>
    </source>
</evidence>
<dbReference type="EMBL" id="FOYZ01000033">
    <property type="protein sequence ID" value="SFS09735.1"/>
    <property type="molecule type" value="Genomic_DNA"/>
</dbReference>
<sequence>MKIGTYQIGRYHAIIKKFYEDGSHDYETSFSDQADLMESVYAIKSCIGTLVGTATDNPKVLTNMTIIRGKENIENELRGQGIDEKSEV</sequence>
<dbReference type="OrthoDB" id="2085593at2"/>
<dbReference type="STRING" id="37658.SAMN05661086_03751"/>
<evidence type="ECO:0000313" key="2">
    <source>
        <dbReference type="Proteomes" id="UP000199659"/>
    </source>
</evidence>
<proteinExistence type="predicted"/>